<gene>
    <name evidence="1" type="ORF">TRIHO_07880</name>
</gene>
<name>A0A132C2N8_9RHOB</name>
<reference evidence="1 2" key="1">
    <citation type="submission" date="2015-12" db="EMBL/GenBank/DDBJ databases">
        <title>Genome sequence of the marine Rhodobacteraceae strain O3.65, Candidatus Tritonibacter horizontis.</title>
        <authorList>
            <person name="Poehlein A."/>
            <person name="Giebel H.A."/>
            <person name="Voget S."/>
            <person name="Brinkhoff T."/>
        </authorList>
    </citation>
    <scope>NUCLEOTIDE SEQUENCE [LARGE SCALE GENOMIC DNA]</scope>
    <source>
        <strain evidence="1 2">O3.65</strain>
    </source>
</reference>
<proteinExistence type="predicted"/>
<keyword evidence="2" id="KW-1185">Reference proteome</keyword>
<accession>A0A132C2N8</accession>
<dbReference type="EMBL" id="LPUY01000020">
    <property type="protein sequence ID" value="KUP94310.1"/>
    <property type="molecule type" value="Genomic_DNA"/>
</dbReference>
<evidence type="ECO:0000313" key="2">
    <source>
        <dbReference type="Proteomes" id="UP000068382"/>
    </source>
</evidence>
<sequence length="46" mass="5304">MAAQQPARASLELRKAPFSPRYHQNYTTSWDTIKLSELRTISVVQI</sequence>
<dbReference type="AlphaFoldDB" id="A0A132C2N8"/>
<evidence type="ECO:0000313" key="1">
    <source>
        <dbReference type="EMBL" id="KUP94310.1"/>
    </source>
</evidence>
<protein>
    <submittedName>
        <fullName evidence="1">Uncharacterized protein</fullName>
    </submittedName>
</protein>
<organism evidence="1 2">
    <name type="scientific">Tritonibacter horizontis</name>
    <dbReference type="NCBI Taxonomy" id="1768241"/>
    <lineage>
        <taxon>Bacteria</taxon>
        <taxon>Pseudomonadati</taxon>
        <taxon>Pseudomonadota</taxon>
        <taxon>Alphaproteobacteria</taxon>
        <taxon>Rhodobacterales</taxon>
        <taxon>Paracoccaceae</taxon>
        <taxon>Tritonibacter</taxon>
    </lineage>
</organism>
<dbReference type="Proteomes" id="UP000068382">
    <property type="component" value="Unassembled WGS sequence"/>
</dbReference>
<comment type="caution">
    <text evidence="1">The sequence shown here is derived from an EMBL/GenBank/DDBJ whole genome shotgun (WGS) entry which is preliminary data.</text>
</comment>